<evidence type="ECO:0000256" key="3">
    <source>
        <dbReference type="SAM" id="SignalP"/>
    </source>
</evidence>
<name>A0A3N9TI27_9VIBR</name>
<evidence type="ECO:0000256" key="2">
    <source>
        <dbReference type="ARBA" id="ARBA00022801"/>
    </source>
</evidence>
<keyword evidence="4" id="KW-0645">Protease</keyword>
<keyword evidence="2 4" id="KW-0378">Hydrolase</keyword>
<dbReference type="GO" id="GO:0009002">
    <property type="term" value="F:serine-type D-Ala-D-Ala carboxypeptidase activity"/>
    <property type="evidence" value="ECO:0007669"/>
    <property type="project" value="UniProtKB-EC"/>
</dbReference>
<comment type="similarity">
    <text evidence="1">Belongs to the peptidase S13 family.</text>
</comment>
<dbReference type="NCBIfam" id="NF008322">
    <property type="entry name" value="PRK11113.1"/>
    <property type="match status" value="1"/>
</dbReference>
<reference evidence="4 5" key="1">
    <citation type="submission" date="2018-11" db="EMBL/GenBank/DDBJ databases">
        <title>Vibrio LJC006 sp. nov., isolated from seawater during the bloom of the enteromorpha.</title>
        <authorList>
            <person name="Liang J."/>
        </authorList>
    </citation>
    <scope>NUCLEOTIDE SEQUENCE [LARGE SCALE GENOMIC DNA]</scope>
    <source>
        <strain evidence="4 5">LJC006</strain>
    </source>
</reference>
<dbReference type="Pfam" id="PF02113">
    <property type="entry name" value="Peptidase_S13"/>
    <property type="match status" value="1"/>
</dbReference>
<keyword evidence="3" id="KW-0732">Signal</keyword>
<protein>
    <submittedName>
        <fullName evidence="4">Serine-type D-Ala-D-Ala carboxypeptidase</fullName>
        <ecNumber evidence="4">3.4.16.4</ecNumber>
        <ecNumber evidence="4">3.4.21.-</ecNumber>
    </submittedName>
</protein>
<dbReference type="AlphaFoldDB" id="A0A3N9TI27"/>
<keyword evidence="4" id="KW-0121">Carboxypeptidase</keyword>
<organism evidence="4 5">
    <name type="scientific">Vibrio viridaestus</name>
    <dbReference type="NCBI Taxonomy" id="2487322"/>
    <lineage>
        <taxon>Bacteria</taxon>
        <taxon>Pseudomonadati</taxon>
        <taxon>Pseudomonadota</taxon>
        <taxon>Gammaproteobacteria</taxon>
        <taxon>Vibrionales</taxon>
        <taxon>Vibrionaceae</taxon>
        <taxon>Vibrio</taxon>
    </lineage>
</organism>
<evidence type="ECO:0000313" key="4">
    <source>
        <dbReference type="EMBL" id="RQW63849.1"/>
    </source>
</evidence>
<dbReference type="EMBL" id="RJVQ01000002">
    <property type="protein sequence ID" value="RQW63849.1"/>
    <property type="molecule type" value="Genomic_DNA"/>
</dbReference>
<dbReference type="NCBIfam" id="TIGR00666">
    <property type="entry name" value="PBP4"/>
    <property type="match status" value="1"/>
</dbReference>
<dbReference type="RefSeq" id="WP_124935970.1">
    <property type="nucleotide sequence ID" value="NZ_RJVQ01000002.1"/>
</dbReference>
<dbReference type="GO" id="GO:0006508">
    <property type="term" value="P:proteolysis"/>
    <property type="evidence" value="ECO:0007669"/>
    <property type="project" value="InterPro"/>
</dbReference>
<sequence>MRLFLLLFISVFSWSAALAQETNPSGLLPTTTRSGLLIESLSGKEYFAENANKLFPPASTTKLLTALAAKLELGDQFKFTTTVAKNKSDIIIHFSGDPNLTNIDLETLLTSVISQEGKKIKGNIWLDNSSFSGYQKAVGWPWDILGVCYSAPSSAITLDRNCVYGSIYTQKNGATRVYTPDQFPIVVTSKAKTVSSQERKQELCDLELTSNDENHYLLEGCLTARKEPLPLKFAIQNPDLYTTRMVYKILNKLDVSLSGQVIAGIPPKYKTKEVILAEHHSAQLPELLDRMLKKSDNLIANNITKALGKHFFIQPGTFTNGTEAIKQVLFSKAQIDLNSAQLFDGSGLSRNNRLTARQLASVLKYIQQNDTQLQLLQHLPIAGQSGTLKYRSSMRNQDVTGKIKAKSGSLYGSYNMAGYGLDKDGKPKNIFVQLVTDYFPNEEEKRQRMMPLIKFETAFYKEVIGKK</sequence>
<dbReference type="InterPro" id="IPR012338">
    <property type="entry name" value="Beta-lactam/transpept-like"/>
</dbReference>
<comment type="caution">
    <text evidence="4">The sequence shown here is derived from an EMBL/GenBank/DDBJ whole genome shotgun (WGS) entry which is preliminary data.</text>
</comment>
<dbReference type="PANTHER" id="PTHR30023">
    <property type="entry name" value="D-ALANYL-D-ALANINE CARBOXYPEPTIDASE"/>
    <property type="match status" value="1"/>
</dbReference>
<dbReference type="SUPFAM" id="SSF56601">
    <property type="entry name" value="beta-lactamase/transpeptidase-like"/>
    <property type="match status" value="1"/>
</dbReference>
<evidence type="ECO:0000313" key="5">
    <source>
        <dbReference type="Proteomes" id="UP000281112"/>
    </source>
</evidence>
<keyword evidence="5" id="KW-1185">Reference proteome</keyword>
<feature type="signal peptide" evidence="3">
    <location>
        <begin position="1"/>
        <end position="19"/>
    </location>
</feature>
<dbReference type="InterPro" id="IPR000667">
    <property type="entry name" value="Peptidase_S13"/>
</dbReference>
<dbReference type="OrthoDB" id="9802627at2"/>
<accession>A0A3N9TI27</accession>
<dbReference type="PANTHER" id="PTHR30023:SF0">
    <property type="entry name" value="PENICILLIN-SENSITIVE CARBOXYPEPTIDASE A"/>
    <property type="match status" value="1"/>
</dbReference>
<dbReference type="EC" id="3.4.16.4" evidence="4"/>
<dbReference type="Gene3D" id="3.50.80.20">
    <property type="entry name" value="D-Ala-D-Ala carboxypeptidase C, peptidase S13"/>
    <property type="match status" value="1"/>
</dbReference>
<dbReference type="PRINTS" id="PR00922">
    <property type="entry name" value="DADACBPTASE3"/>
</dbReference>
<dbReference type="EC" id="3.4.21.-" evidence="4"/>
<proteinExistence type="inferred from homology"/>
<gene>
    <name evidence="4" type="ORF">EES38_04365</name>
</gene>
<dbReference type="Gene3D" id="3.40.710.10">
    <property type="entry name" value="DD-peptidase/beta-lactamase superfamily"/>
    <property type="match status" value="2"/>
</dbReference>
<evidence type="ECO:0000256" key="1">
    <source>
        <dbReference type="ARBA" id="ARBA00006096"/>
    </source>
</evidence>
<feature type="chain" id="PRO_5018243453" evidence="3">
    <location>
        <begin position="20"/>
        <end position="467"/>
    </location>
</feature>
<dbReference type="GO" id="GO:0000270">
    <property type="term" value="P:peptidoglycan metabolic process"/>
    <property type="evidence" value="ECO:0007669"/>
    <property type="project" value="TreeGrafter"/>
</dbReference>
<dbReference type="Proteomes" id="UP000281112">
    <property type="component" value="Unassembled WGS sequence"/>
</dbReference>